<sequence length="96" mass="10909">MNNRHELDNLMRRRAQREAEDVSAKHFDLARIGVTGKLHRLLGHFPTRAKATATAAHLNTLGCRPKSSWFVLAVDMDWPVSKAQRASLRRQYLGST</sequence>
<reference evidence="1" key="1">
    <citation type="journal article" date="2015" name="Nature">
        <title>Complex archaea that bridge the gap between prokaryotes and eukaryotes.</title>
        <authorList>
            <person name="Spang A."/>
            <person name="Saw J.H."/>
            <person name="Jorgensen S.L."/>
            <person name="Zaremba-Niedzwiedzka K."/>
            <person name="Martijn J."/>
            <person name="Lind A.E."/>
            <person name="van Eijk R."/>
            <person name="Schleper C."/>
            <person name="Guy L."/>
            <person name="Ettema T.J."/>
        </authorList>
    </citation>
    <scope>NUCLEOTIDE SEQUENCE</scope>
</reference>
<gene>
    <name evidence="1" type="ORF">LCGC14_2893060</name>
</gene>
<dbReference type="AlphaFoldDB" id="A0A0F8YIF6"/>
<proteinExistence type="predicted"/>
<accession>A0A0F8YIF6</accession>
<dbReference type="EMBL" id="LAZR01056756">
    <property type="protein sequence ID" value="KKK73515.1"/>
    <property type="molecule type" value="Genomic_DNA"/>
</dbReference>
<comment type="caution">
    <text evidence="1">The sequence shown here is derived from an EMBL/GenBank/DDBJ whole genome shotgun (WGS) entry which is preliminary data.</text>
</comment>
<evidence type="ECO:0000313" key="1">
    <source>
        <dbReference type="EMBL" id="KKK73515.1"/>
    </source>
</evidence>
<organism evidence="1">
    <name type="scientific">marine sediment metagenome</name>
    <dbReference type="NCBI Taxonomy" id="412755"/>
    <lineage>
        <taxon>unclassified sequences</taxon>
        <taxon>metagenomes</taxon>
        <taxon>ecological metagenomes</taxon>
    </lineage>
</organism>
<name>A0A0F8YIF6_9ZZZZ</name>
<protein>
    <submittedName>
        <fullName evidence="1">Uncharacterized protein</fullName>
    </submittedName>
</protein>